<sequence length="837" mass="88622">MAQKLKLEVVLQALDRATKPIRAITQGSVGLGRELKTTRDQLKQLQRQQGDISSWRTLNNATKQTTQAISANRDRVRELSRQMAQTSTPTRALSNDFRRAVREAHALKQKHQEQQRQLQGLRGKLNEAGISTRNLGEHERTLRQRIDSTNNQLQEQERRLKAVTAQQQRLARAKQQYQRTQAMTGAMAGTGAAGLATGSAMLYSGARLLAPGIEFDSDVSRVQALARLERDSAELAALRAQARALGAATQFSANEAAQGQGFLAMAGFSPQAIMDAMPAMLDAAKAGNVELATTADIASNILTGFNLQARDMTRVSDVLTAAFTRSNTSLEMLGETMKYAAPNAAAYGQDIEIMAAAAGKLGDAGIQGGMAGTALRAILSRLAAPPRMAADAIAELGLQVADAEGNMRPLPDLLKEIHDRTAALGSTERGAILKAIAGEEAGSALTVLTQQAGNGGLQTLIGQLRTAQGEAARTAQVMGDNLGGDIAALKSVWADLGIQMQDTANSDLRGMIQALAEMVRGIRQWMVENPLLARALIKIAIGLAALITLFGALTIALASILGPFAMIRLGLSLFGVKAMGLLPILKAVGTAFMWLGRALLLNPIGLAITLLVTAGWLLYKNWDGVIGGLKALWADLGRGAKAIWGEITTAFGGGILGVNKLIANWSPLGMFYKAFAAVMSWFGVELPGNLIDGLVAGLKRLAPGLVSALSKIASMLPASVKRVLGIHSPSRVFAELGGFTMQGLAQGIQRQQGEPLAAVAGVSQRMASAAGGIRFDSRRPLSARPAYAGSTGSRYEIHIHAADGMSPQAIAHAVAAELDRRERAAGARARSSLYDQE</sequence>
<evidence type="ECO:0000313" key="6">
    <source>
        <dbReference type="Proteomes" id="UP000242313"/>
    </source>
</evidence>
<dbReference type="InterPro" id="IPR010090">
    <property type="entry name" value="Phage_tape_meas"/>
</dbReference>
<dbReference type="EMBL" id="NTMR01000013">
    <property type="protein sequence ID" value="PBK03994.1"/>
    <property type="molecule type" value="Genomic_DNA"/>
</dbReference>
<dbReference type="Pfam" id="PF10145">
    <property type="entry name" value="PhageMin_Tail"/>
    <property type="match status" value="1"/>
</dbReference>
<feature type="domain" description="Phage tail tape measure protein" evidence="4">
    <location>
        <begin position="239"/>
        <end position="438"/>
    </location>
</feature>
<keyword evidence="6" id="KW-1185">Reference proteome</keyword>
<name>A0A2A3MHH1_9PSED</name>
<proteinExistence type="predicted"/>
<gene>
    <name evidence="5" type="ORF">CNQ84_11620</name>
</gene>
<keyword evidence="3" id="KW-0472">Membrane</keyword>
<keyword evidence="3" id="KW-0812">Transmembrane</keyword>
<evidence type="ECO:0000313" key="5">
    <source>
        <dbReference type="EMBL" id="PBK03994.1"/>
    </source>
</evidence>
<feature type="transmembrane region" description="Helical" evidence="3">
    <location>
        <begin position="539"/>
        <end position="561"/>
    </location>
</feature>
<feature type="transmembrane region" description="Helical" evidence="3">
    <location>
        <begin position="573"/>
        <end position="594"/>
    </location>
</feature>
<keyword evidence="2" id="KW-0175">Coiled coil</keyword>
<dbReference type="PANTHER" id="PTHR37813">
    <property type="entry name" value="FELS-2 PROPHAGE PROTEIN"/>
    <property type="match status" value="1"/>
</dbReference>
<dbReference type="PANTHER" id="PTHR37813:SF1">
    <property type="entry name" value="FELS-2 PROPHAGE PROTEIN"/>
    <property type="match status" value="1"/>
</dbReference>
<dbReference type="AlphaFoldDB" id="A0A2A3MHH1"/>
<keyword evidence="3" id="KW-1133">Transmembrane helix</keyword>
<keyword evidence="1" id="KW-1188">Viral release from host cell</keyword>
<accession>A0A2A3MHH1</accession>
<feature type="transmembrane region" description="Helical" evidence="3">
    <location>
        <begin position="600"/>
        <end position="619"/>
    </location>
</feature>
<dbReference type="RefSeq" id="WP_096005034.1">
    <property type="nucleotide sequence ID" value="NZ_NTMR01000013.1"/>
</dbReference>
<evidence type="ECO:0000256" key="1">
    <source>
        <dbReference type="ARBA" id="ARBA00022612"/>
    </source>
</evidence>
<reference evidence="5 6" key="1">
    <citation type="submission" date="2017-09" db="EMBL/GenBank/DDBJ databases">
        <title>Pseudomonas abyssi sp. nov. isolated from Abyssopelagic Water.</title>
        <authorList>
            <person name="Wei Y."/>
        </authorList>
    </citation>
    <scope>NUCLEOTIDE SEQUENCE [LARGE SCALE GENOMIC DNA]</scope>
    <source>
        <strain evidence="5 6">MT5</strain>
    </source>
</reference>
<protein>
    <submittedName>
        <fullName evidence="5">Phage tail tape measure protein</fullName>
    </submittedName>
</protein>
<evidence type="ECO:0000256" key="2">
    <source>
        <dbReference type="SAM" id="Coils"/>
    </source>
</evidence>
<dbReference type="NCBIfam" id="TIGR01760">
    <property type="entry name" value="tape_meas_TP901"/>
    <property type="match status" value="1"/>
</dbReference>
<dbReference type="Proteomes" id="UP000242313">
    <property type="component" value="Unassembled WGS sequence"/>
</dbReference>
<evidence type="ECO:0000256" key="3">
    <source>
        <dbReference type="SAM" id="Phobius"/>
    </source>
</evidence>
<comment type="caution">
    <text evidence="5">The sequence shown here is derived from an EMBL/GenBank/DDBJ whole genome shotgun (WGS) entry which is preliminary data.</text>
</comment>
<organism evidence="5 6">
    <name type="scientific">Pseudomonas abyssi</name>
    <dbReference type="NCBI Taxonomy" id="170540"/>
    <lineage>
        <taxon>Bacteria</taxon>
        <taxon>Pseudomonadati</taxon>
        <taxon>Pseudomonadota</taxon>
        <taxon>Gammaproteobacteria</taxon>
        <taxon>Pseudomonadales</taxon>
        <taxon>Pseudomonadaceae</taxon>
        <taxon>Pseudomonas</taxon>
    </lineage>
</organism>
<feature type="coiled-coil region" evidence="2">
    <location>
        <begin position="97"/>
        <end position="183"/>
    </location>
</feature>
<evidence type="ECO:0000259" key="4">
    <source>
        <dbReference type="Pfam" id="PF10145"/>
    </source>
</evidence>